<evidence type="ECO:0000259" key="1">
    <source>
        <dbReference type="Pfam" id="PF01494"/>
    </source>
</evidence>
<evidence type="ECO:0000313" key="3">
    <source>
        <dbReference type="Proteomes" id="UP000663859"/>
    </source>
</evidence>
<reference evidence="2" key="1">
    <citation type="submission" date="2021-02" db="EMBL/GenBank/DDBJ databases">
        <authorList>
            <person name="Cremers G."/>
            <person name="Picone N."/>
        </authorList>
    </citation>
    <scope>NUCLEOTIDE SEQUENCE</scope>
    <source>
        <strain evidence="2">PQ17</strain>
    </source>
</reference>
<name>A0A8J2BV39_9BACT</name>
<keyword evidence="3" id="KW-1185">Reference proteome</keyword>
<protein>
    <recommendedName>
        <fullName evidence="1">FAD-binding domain-containing protein</fullName>
    </recommendedName>
</protein>
<dbReference type="SUPFAM" id="SSF51905">
    <property type="entry name" value="FAD/NAD(P)-binding domain"/>
    <property type="match status" value="1"/>
</dbReference>
<dbReference type="PRINTS" id="PR00420">
    <property type="entry name" value="RNGMNOXGNASE"/>
</dbReference>
<dbReference type="GO" id="GO:0071949">
    <property type="term" value="F:FAD binding"/>
    <property type="evidence" value="ECO:0007669"/>
    <property type="project" value="InterPro"/>
</dbReference>
<dbReference type="PANTHER" id="PTHR42685">
    <property type="entry name" value="GERANYLGERANYL DIPHOSPHATE REDUCTASE"/>
    <property type="match status" value="1"/>
</dbReference>
<feature type="domain" description="FAD-binding" evidence="1">
    <location>
        <begin position="7"/>
        <end position="126"/>
    </location>
</feature>
<dbReference type="InterPro" id="IPR050407">
    <property type="entry name" value="Geranylgeranyl_reductase"/>
</dbReference>
<dbReference type="RefSeq" id="WP_174583531.1">
    <property type="nucleotide sequence ID" value="NZ_CAJNOB010000047.1"/>
</dbReference>
<dbReference type="EMBL" id="CAJNOB010000047">
    <property type="protein sequence ID" value="CAF0703151.1"/>
    <property type="molecule type" value="Genomic_DNA"/>
</dbReference>
<gene>
    <name evidence="2" type="ORF">MPNT_510006</name>
</gene>
<sequence>MKENQPITIVGGGIAGLALGICLAKRGLPVTVHEAQSYPRHKACGEFISGLSYEVVRQLGLEDLLAPLAKKARVAFFAGKRRVWEATIPKPVFVCSRHELDARLARAFVRYGGELRTGSRLPIQDRIGQVIASGRRKGKSSWLGLKVHLTKDQPDCDLELHVGKGAYVGFAWLPDGRVNACALLQRIPLGTFSDPLMRFAKALEEAGLEQVAARLLRSGPLRESMIGVSHFDFGMAPRGMAAIGDSFGVIPPFTGNGMAMALESALLAADLLEDFALGKISWDSLKAELFRRLHWAFRERMFFAGLLHHALLSGSLFQFGASQLRKWDRSFPWIYQRLSGYRLWEGSKR</sequence>
<dbReference type="InterPro" id="IPR002938">
    <property type="entry name" value="FAD-bd"/>
</dbReference>
<dbReference type="AlphaFoldDB" id="A0A8J2BV39"/>
<dbReference type="Gene3D" id="3.50.50.60">
    <property type="entry name" value="FAD/NAD(P)-binding domain"/>
    <property type="match status" value="2"/>
</dbReference>
<evidence type="ECO:0000313" key="2">
    <source>
        <dbReference type="EMBL" id="CAF0703151.1"/>
    </source>
</evidence>
<dbReference type="InterPro" id="IPR036188">
    <property type="entry name" value="FAD/NAD-bd_sf"/>
</dbReference>
<dbReference type="Pfam" id="PF01494">
    <property type="entry name" value="FAD_binding_3"/>
    <property type="match status" value="1"/>
</dbReference>
<accession>A0A8J2BV39</accession>
<proteinExistence type="predicted"/>
<dbReference type="Proteomes" id="UP000663859">
    <property type="component" value="Unassembled WGS sequence"/>
</dbReference>
<organism evidence="2 3">
    <name type="scientific">Candidatus Methylacidithermus pantelleriae</name>
    <dbReference type="NCBI Taxonomy" id="2744239"/>
    <lineage>
        <taxon>Bacteria</taxon>
        <taxon>Pseudomonadati</taxon>
        <taxon>Verrucomicrobiota</taxon>
        <taxon>Methylacidiphilae</taxon>
        <taxon>Methylacidiphilales</taxon>
        <taxon>Methylacidiphilaceae</taxon>
        <taxon>Candidatus Methylacidithermus</taxon>
    </lineage>
</organism>
<dbReference type="PANTHER" id="PTHR42685:SF22">
    <property type="entry name" value="CONDITIONED MEDIUM FACTOR RECEPTOR 1"/>
    <property type="match status" value="1"/>
</dbReference>
<comment type="caution">
    <text evidence="2">The sequence shown here is derived from an EMBL/GenBank/DDBJ whole genome shotgun (WGS) entry which is preliminary data.</text>
</comment>